<comment type="similarity">
    <text evidence="1">Belongs to the BolA/IbaG family.</text>
</comment>
<protein>
    <recommendedName>
        <fullName evidence="3">BolA-like protein 1</fullName>
    </recommendedName>
</protein>
<evidence type="ECO:0000313" key="2">
    <source>
        <dbReference type="EMBL" id="JAP59094.1"/>
    </source>
</evidence>
<dbReference type="PANTHER" id="PTHR46230:SF7">
    <property type="entry name" value="BOLA-LIKE PROTEIN 1"/>
    <property type="match status" value="1"/>
</dbReference>
<accession>A0A0X3Q564</accession>
<sequence>RNSRRKIKPSKRFLALETCIRETRNRLRKFASVLRDRNSDSKYKRQAKTVTPLSMYSSLNILRILPRTMGTGFMSCSTNIGSVHRNIRDKLTTLFKPSHLEIINDSKLHASRKGMLIYSVILYPTPLLRQGAETHFRVSIVSQDFENLSQVMRHRLVKKALQDEFNSGLHALSIQAVAPSERLSPAVSVPCIGHTRKEGDLK</sequence>
<dbReference type="SUPFAM" id="SSF82657">
    <property type="entry name" value="BolA-like"/>
    <property type="match status" value="1"/>
</dbReference>
<organism evidence="2">
    <name type="scientific">Schistocephalus solidus</name>
    <name type="common">Tapeworm</name>
    <dbReference type="NCBI Taxonomy" id="70667"/>
    <lineage>
        <taxon>Eukaryota</taxon>
        <taxon>Metazoa</taxon>
        <taxon>Spiralia</taxon>
        <taxon>Lophotrochozoa</taxon>
        <taxon>Platyhelminthes</taxon>
        <taxon>Cestoda</taxon>
        <taxon>Eucestoda</taxon>
        <taxon>Diphyllobothriidea</taxon>
        <taxon>Diphyllobothriidae</taxon>
        <taxon>Schistocephalus</taxon>
    </lineage>
</organism>
<dbReference type="EMBL" id="GEEE01015153">
    <property type="protein sequence ID" value="JAP48072.1"/>
    <property type="molecule type" value="Transcribed_RNA"/>
</dbReference>
<dbReference type="Pfam" id="PF01722">
    <property type="entry name" value="BolA"/>
    <property type="match status" value="1"/>
</dbReference>
<dbReference type="EMBL" id="GEEE01004131">
    <property type="protein sequence ID" value="JAP59094.1"/>
    <property type="molecule type" value="Transcribed_RNA"/>
</dbReference>
<dbReference type="PANTHER" id="PTHR46230">
    <property type="match status" value="1"/>
</dbReference>
<dbReference type="InterPro" id="IPR036065">
    <property type="entry name" value="BolA-like_sf"/>
</dbReference>
<dbReference type="GO" id="GO:0016226">
    <property type="term" value="P:iron-sulfur cluster assembly"/>
    <property type="evidence" value="ECO:0007669"/>
    <property type="project" value="TreeGrafter"/>
</dbReference>
<proteinExistence type="inferred from homology"/>
<evidence type="ECO:0008006" key="3">
    <source>
        <dbReference type="Google" id="ProtNLM"/>
    </source>
</evidence>
<dbReference type="AlphaFoldDB" id="A0A0X3Q564"/>
<reference evidence="2" key="1">
    <citation type="submission" date="2016-01" db="EMBL/GenBank/DDBJ databases">
        <title>Reference transcriptome for the parasite Schistocephalus solidus: insights into the molecular evolution of parasitism.</title>
        <authorList>
            <person name="Hebert F.O."/>
            <person name="Grambauer S."/>
            <person name="Barber I."/>
            <person name="Landry C.R."/>
            <person name="Aubin-Horth N."/>
        </authorList>
    </citation>
    <scope>NUCLEOTIDE SEQUENCE</scope>
</reference>
<feature type="non-terminal residue" evidence="2">
    <location>
        <position position="1"/>
    </location>
</feature>
<dbReference type="InterPro" id="IPR002634">
    <property type="entry name" value="BolA"/>
</dbReference>
<evidence type="ECO:0000256" key="1">
    <source>
        <dbReference type="RuleBase" id="RU003860"/>
    </source>
</evidence>
<name>A0A0X3Q564_SCHSO</name>
<dbReference type="Gene3D" id="3.30.300.90">
    <property type="entry name" value="BolA-like"/>
    <property type="match status" value="1"/>
</dbReference>
<gene>
    <name evidence="2" type="ORF">TR116649</name>
</gene>